<accession>A0A8J5KQ80</accession>
<evidence type="ECO:0000256" key="1">
    <source>
        <dbReference type="ARBA" id="ARBA00006484"/>
    </source>
</evidence>
<dbReference type="PRINTS" id="PR00081">
    <property type="entry name" value="GDHRDH"/>
</dbReference>
<comment type="caution">
    <text evidence="6">The sequence shown here is derived from an EMBL/GenBank/DDBJ whole genome shotgun (WGS) entry which is preliminary data.</text>
</comment>
<dbReference type="InterPro" id="IPR002347">
    <property type="entry name" value="SDR_fam"/>
</dbReference>
<keyword evidence="2" id="KW-0560">Oxidoreductase</keyword>
<dbReference type="AlphaFoldDB" id="A0A8J5KQ80"/>
<dbReference type="GO" id="GO:0006629">
    <property type="term" value="P:lipid metabolic process"/>
    <property type="evidence" value="ECO:0007669"/>
    <property type="project" value="UniProtKB-KW"/>
</dbReference>
<keyword evidence="4" id="KW-0443">Lipid metabolism</keyword>
<dbReference type="PRINTS" id="PR00080">
    <property type="entry name" value="SDRFAMILY"/>
</dbReference>
<dbReference type="InterPro" id="IPR036291">
    <property type="entry name" value="NAD(P)-bd_dom_sf"/>
</dbReference>
<keyword evidence="7" id="KW-1185">Reference proteome</keyword>
<comment type="similarity">
    <text evidence="1">Belongs to the short-chain dehydrogenases/reductases (SDR) family.</text>
</comment>
<evidence type="ECO:0000256" key="3">
    <source>
        <dbReference type="ARBA" id="ARBA00023027"/>
    </source>
</evidence>
<dbReference type="PANTHER" id="PTHR43180">
    <property type="entry name" value="3-OXOACYL-(ACYL-CARRIER-PROTEIN) REDUCTASE (AFU_ORTHOLOGUE AFUA_6G11210)"/>
    <property type="match status" value="1"/>
</dbReference>
<organism evidence="6 7">
    <name type="scientific">Zingiber officinale</name>
    <name type="common">Ginger</name>
    <name type="synonym">Amomum zingiber</name>
    <dbReference type="NCBI Taxonomy" id="94328"/>
    <lineage>
        <taxon>Eukaryota</taxon>
        <taxon>Viridiplantae</taxon>
        <taxon>Streptophyta</taxon>
        <taxon>Embryophyta</taxon>
        <taxon>Tracheophyta</taxon>
        <taxon>Spermatophyta</taxon>
        <taxon>Magnoliopsida</taxon>
        <taxon>Liliopsida</taxon>
        <taxon>Zingiberales</taxon>
        <taxon>Zingiberaceae</taxon>
        <taxon>Zingiber</taxon>
    </lineage>
</organism>
<evidence type="ECO:0000313" key="7">
    <source>
        <dbReference type="Proteomes" id="UP000734854"/>
    </source>
</evidence>
<dbReference type="GO" id="GO:0016491">
    <property type="term" value="F:oxidoreductase activity"/>
    <property type="evidence" value="ECO:0007669"/>
    <property type="project" value="UniProtKB-KW"/>
</dbReference>
<dbReference type="EMBL" id="JACMSC010000014">
    <property type="protein sequence ID" value="KAG6488689.1"/>
    <property type="molecule type" value="Genomic_DNA"/>
</dbReference>
<sequence length="201" mass="21168">MRHEFGKYVAAELGPGATFVPCDVNQEPQVAAVVDLAVAKHGRLDIMYNNADICGPMTFAVTYVDLTEFDRVMAVNVWSVVLGIKHAVRVMVPRRAGSILYTTSITGLVSRLAPLTYSPSKAAVAAAVRLSAAELSNHGIRVNCISPVGLSTLRDQSDQRNLPGHGRAAGGGDDRAVLGGVGREEVRGGRRGEGGDVLGFG</sequence>
<proteinExistence type="inferred from homology"/>
<dbReference type="Proteomes" id="UP000734854">
    <property type="component" value="Unassembled WGS sequence"/>
</dbReference>
<keyword evidence="3" id="KW-0520">NAD</keyword>
<evidence type="ECO:0000256" key="2">
    <source>
        <dbReference type="ARBA" id="ARBA00023002"/>
    </source>
</evidence>
<name>A0A8J5KQ80_ZINOF</name>
<dbReference type="PANTHER" id="PTHR43180:SF28">
    <property type="entry name" value="NAD(P)-BINDING ROSSMANN-FOLD SUPERFAMILY PROTEIN"/>
    <property type="match status" value="1"/>
</dbReference>
<reference evidence="6 7" key="1">
    <citation type="submission" date="2020-08" db="EMBL/GenBank/DDBJ databases">
        <title>Plant Genome Project.</title>
        <authorList>
            <person name="Zhang R.-G."/>
        </authorList>
    </citation>
    <scope>NUCLEOTIDE SEQUENCE [LARGE SCALE GENOMIC DNA]</scope>
    <source>
        <tissue evidence="6">Rhizome</tissue>
    </source>
</reference>
<feature type="region of interest" description="Disordered" evidence="5">
    <location>
        <begin position="155"/>
        <end position="177"/>
    </location>
</feature>
<protein>
    <submittedName>
        <fullName evidence="6">Uncharacterized protein</fullName>
    </submittedName>
</protein>
<evidence type="ECO:0000256" key="4">
    <source>
        <dbReference type="ARBA" id="ARBA00023098"/>
    </source>
</evidence>
<dbReference type="Pfam" id="PF13561">
    <property type="entry name" value="adh_short_C2"/>
    <property type="match status" value="1"/>
</dbReference>
<dbReference type="Gene3D" id="3.40.50.720">
    <property type="entry name" value="NAD(P)-binding Rossmann-like Domain"/>
    <property type="match status" value="1"/>
</dbReference>
<gene>
    <name evidence="6" type="ORF">ZIOFF_049938</name>
</gene>
<evidence type="ECO:0000313" key="6">
    <source>
        <dbReference type="EMBL" id="KAG6488689.1"/>
    </source>
</evidence>
<dbReference type="SUPFAM" id="SSF51735">
    <property type="entry name" value="NAD(P)-binding Rossmann-fold domains"/>
    <property type="match status" value="1"/>
</dbReference>
<evidence type="ECO:0000256" key="5">
    <source>
        <dbReference type="SAM" id="MobiDB-lite"/>
    </source>
</evidence>